<dbReference type="InterPro" id="IPR046496">
    <property type="entry name" value="DUF6589"/>
</dbReference>
<gene>
    <name evidence="3" type="ORF">M378DRAFT_83137</name>
</gene>
<dbReference type="Proteomes" id="UP000054549">
    <property type="component" value="Unassembled WGS sequence"/>
</dbReference>
<feature type="region of interest" description="Disordered" evidence="1">
    <location>
        <begin position="896"/>
        <end position="923"/>
    </location>
</feature>
<evidence type="ECO:0000259" key="2">
    <source>
        <dbReference type="Pfam" id="PF20231"/>
    </source>
</evidence>
<accession>A0A0C2WHT5</accession>
<dbReference type="Pfam" id="PF20231">
    <property type="entry name" value="DUF6589"/>
    <property type="match status" value="1"/>
</dbReference>
<dbReference type="STRING" id="946122.A0A0C2WHT5"/>
<feature type="domain" description="DUF6589" evidence="2">
    <location>
        <begin position="367"/>
        <end position="824"/>
    </location>
</feature>
<feature type="region of interest" description="Disordered" evidence="1">
    <location>
        <begin position="652"/>
        <end position="671"/>
    </location>
</feature>
<sequence>METPRRPTLITETPSTKKRQPRSPAQKLKEILDSIKAANWTLSEFFFHLFRLEGEDSQPVVRESQHKQMVLAMLNGTSKPSFGVIIDLIHRNAGHVDYRKDDETSMEKVFQPGILPENIKHAAPALTVWAVHLVSNLVRAEGQQMVMRETGLHLRASEKSKGGPNARMHAKHATWDAVDSFSLANMQKIAEIKAPILWEIVSSYVNPDYSAVDNQAVVVRRYRPQNVVCTNAIMSMTFGRSDRANMYALCRGIWYFAVKAHHSIFRVESRLGQSVAYSSVYEALRGMAVQKLNDLKEALLTVRTLGSRRHVITVSDNIQAFVKPRNHRIGREKKMIKGLAGTAVEIQDADPEAFDLRELIRRQALQERKNLSAEMILADIDGTHLENVAVVQIMDSLVQFVPVLAVYSKQLKEWSEGILAKNPIPKNRHSKITPLATNSSDEMLVQGMKQGVLDFATTQMGIDKETLDNRCWIYSGDGKTFDQLLKLKKYLGAEEGNFESFRWLVPLLELWHTKWTDLSRIVRTHWGKDFPEDPSTLGYAAKLAESPTPNDLRKVDFYDGAHIINLTLDAHLLNLWEAHFDTSDMVHYFETRKEENSMPTFEELVAIAGVLTRRHATTQAHKRALFPREDNRNAVLLGSPWIPQGEDVEMREPISEDEEDRLSDLSGAPENPDADVTLANSTLFIRNAIWWREMCKAVANGDPGRVWEILKLWIFTFAGSGNPYYSQYLLELYCNFKWEFSPKLRHAILMNWVVNLHGKPGMFIEMDLMQEHFNFWLEDMAQHKGKEFEEPFYRWVLSVNVHHFLRLKDEMENVVFLKARTKKHSAPHLNNELKEIMKHLRDAQVNCRRPGRHEGFEAVDDFTKGLEILKKEKIKNFIMRTTVYLNVLGLHGGSASATDLPADDADDEWGASEREELPRGGAAVVPPPRMYLINDALCIEERQESDI</sequence>
<feature type="compositionally biased region" description="Acidic residues" evidence="1">
    <location>
        <begin position="901"/>
        <end position="910"/>
    </location>
</feature>
<dbReference type="HOGENOM" id="CLU_006728_0_0_1"/>
<evidence type="ECO:0000313" key="4">
    <source>
        <dbReference type="Proteomes" id="UP000054549"/>
    </source>
</evidence>
<protein>
    <recommendedName>
        <fullName evidence="2">DUF6589 domain-containing protein</fullName>
    </recommendedName>
</protein>
<feature type="region of interest" description="Disordered" evidence="1">
    <location>
        <begin position="1"/>
        <end position="26"/>
    </location>
</feature>
<evidence type="ECO:0000313" key="3">
    <source>
        <dbReference type="EMBL" id="KIL61017.1"/>
    </source>
</evidence>
<reference evidence="3 4" key="1">
    <citation type="submission" date="2014-04" db="EMBL/GenBank/DDBJ databases">
        <title>Evolutionary Origins and Diversification of the Mycorrhizal Mutualists.</title>
        <authorList>
            <consortium name="DOE Joint Genome Institute"/>
            <consortium name="Mycorrhizal Genomics Consortium"/>
            <person name="Kohler A."/>
            <person name="Kuo A."/>
            <person name="Nagy L.G."/>
            <person name="Floudas D."/>
            <person name="Copeland A."/>
            <person name="Barry K.W."/>
            <person name="Cichocki N."/>
            <person name="Veneault-Fourrey C."/>
            <person name="LaButti K."/>
            <person name="Lindquist E.A."/>
            <person name="Lipzen A."/>
            <person name="Lundell T."/>
            <person name="Morin E."/>
            <person name="Murat C."/>
            <person name="Riley R."/>
            <person name="Ohm R."/>
            <person name="Sun H."/>
            <person name="Tunlid A."/>
            <person name="Henrissat B."/>
            <person name="Grigoriev I.V."/>
            <person name="Hibbett D.S."/>
            <person name="Martin F."/>
        </authorList>
    </citation>
    <scope>NUCLEOTIDE SEQUENCE [LARGE SCALE GENOMIC DNA]</scope>
    <source>
        <strain evidence="3 4">Koide BX008</strain>
    </source>
</reference>
<name>A0A0C2WHT5_AMAMK</name>
<dbReference type="AlphaFoldDB" id="A0A0C2WHT5"/>
<organism evidence="3 4">
    <name type="scientific">Amanita muscaria (strain Koide BX008)</name>
    <dbReference type="NCBI Taxonomy" id="946122"/>
    <lineage>
        <taxon>Eukaryota</taxon>
        <taxon>Fungi</taxon>
        <taxon>Dikarya</taxon>
        <taxon>Basidiomycota</taxon>
        <taxon>Agaricomycotina</taxon>
        <taxon>Agaricomycetes</taxon>
        <taxon>Agaricomycetidae</taxon>
        <taxon>Agaricales</taxon>
        <taxon>Pluteineae</taxon>
        <taxon>Amanitaceae</taxon>
        <taxon>Amanita</taxon>
    </lineage>
</organism>
<dbReference type="EMBL" id="KN818290">
    <property type="protein sequence ID" value="KIL61017.1"/>
    <property type="molecule type" value="Genomic_DNA"/>
</dbReference>
<keyword evidence="4" id="KW-1185">Reference proteome</keyword>
<dbReference type="InParanoid" id="A0A0C2WHT5"/>
<dbReference type="OrthoDB" id="3266963at2759"/>
<proteinExistence type="predicted"/>
<evidence type="ECO:0000256" key="1">
    <source>
        <dbReference type="SAM" id="MobiDB-lite"/>
    </source>
</evidence>